<accession>A0AAW0GIZ4</accession>
<dbReference type="Proteomes" id="UP001385951">
    <property type="component" value="Unassembled WGS sequence"/>
</dbReference>
<evidence type="ECO:0000313" key="3">
    <source>
        <dbReference type="EMBL" id="KAK7693628.1"/>
    </source>
</evidence>
<feature type="region of interest" description="Disordered" evidence="1">
    <location>
        <begin position="46"/>
        <end position="72"/>
    </location>
</feature>
<evidence type="ECO:0000313" key="4">
    <source>
        <dbReference type="Proteomes" id="UP001385951"/>
    </source>
</evidence>
<dbReference type="InterPro" id="IPR025340">
    <property type="entry name" value="DUF4246"/>
</dbReference>
<feature type="region of interest" description="Disordered" evidence="1">
    <location>
        <begin position="425"/>
        <end position="476"/>
    </location>
</feature>
<evidence type="ECO:0000259" key="2">
    <source>
        <dbReference type="Pfam" id="PF14033"/>
    </source>
</evidence>
<reference evidence="3 4" key="1">
    <citation type="submission" date="2022-09" db="EMBL/GenBank/DDBJ databases">
        <authorList>
            <person name="Palmer J.M."/>
        </authorList>
    </citation>
    <scope>NUCLEOTIDE SEQUENCE [LARGE SCALE GENOMIC DNA]</scope>
    <source>
        <strain evidence="3 4">DSM 7382</strain>
    </source>
</reference>
<organism evidence="3 4">
    <name type="scientific">Cerrena zonata</name>
    <dbReference type="NCBI Taxonomy" id="2478898"/>
    <lineage>
        <taxon>Eukaryota</taxon>
        <taxon>Fungi</taxon>
        <taxon>Dikarya</taxon>
        <taxon>Basidiomycota</taxon>
        <taxon>Agaricomycotina</taxon>
        <taxon>Agaricomycetes</taxon>
        <taxon>Polyporales</taxon>
        <taxon>Cerrenaceae</taxon>
        <taxon>Cerrena</taxon>
    </lineage>
</organism>
<proteinExistence type="predicted"/>
<name>A0AAW0GIZ4_9APHY</name>
<feature type="compositionally biased region" description="Acidic residues" evidence="1">
    <location>
        <begin position="450"/>
        <end position="468"/>
    </location>
</feature>
<sequence>MILDSNETRRLREFCDAVRAKPDWALKILDSERGLAEKWAREAGLYPVEKTEEPETKRKGKPKKSDTRTHVPVEAIEETLDDLKSEARRLRTLDYTLRLTSPQISAREVDWQKIDADVFKMWKFANGSLGSMYPMDWFPNLFIPNWLRHLMNLPAVEPKDFHPETGRKVQDLIHPSLYPYTVGITEILPGVEPPRLNDKGKFHITMTTNAEWYKSETFESTQSWIPSIFAVNEDATEARIEGYINGLGQREHFPDLYRLVEKVFVLCLPHFGKTLEDGNKFEDADLTPSEKRWEERSDAREDGDMLKSEWKQMLQESHAERAKEDEAHKAKIKEVQEIVIKEWNQFASGNDAGLKQNTKYCDRFKNQKLKVIVKAANYILKPGQEYEGSWHMEGMPHERVVASAIYYYSADPSLSDEGLGIRRFRNPNGFPNEEEHNIDNFIVSPKQSNEDEDDEDEDGDDDEDGGDDDNVKWDYPSDWELDEDEGFELHNFVPVGTVATTNSEDIVPVGHQTGRIVSFPNFVQHKVLKLKNEGPETAVRKILCFFLVEDNDEHLKTSDYDKSVEWPGFSFKGLMGHKVLTTSEIPIQAQQTNFPTLRFLLSVASQRATGKALAGELIDLILNSENFGVTAGQAEGLRRSFMDERRPKPHDGSLWEEEYSLCEH</sequence>
<feature type="compositionally biased region" description="Basic and acidic residues" evidence="1">
    <location>
        <begin position="49"/>
        <end position="71"/>
    </location>
</feature>
<feature type="region of interest" description="Disordered" evidence="1">
    <location>
        <begin position="282"/>
        <end position="301"/>
    </location>
</feature>
<protein>
    <recommendedName>
        <fullName evidence="2">DUF4246 domain-containing protein</fullName>
    </recommendedName>
</protein>
<feature type="domain" description="DUF4246" evidence="2">
    <location>
        <begin position="157"/>
        <end position="551"/>
    </location>
</feature>
<dbReference type="AlphaFoldDB" id="A0AAW0GIZ4"/>
<dbReference type="InterPro" id="IPR049192">
    <property type="entry name" value="DUF4246_C"/>
</dbReference>
<comment type="caution">
    <text evidence="3">The sequence shown here is derived from an EMBL/GenBank/DDBJ whole genome shotgun (WGS) entry which is preliminary data.</text>
</comment>
<keyword evidence="4" id="KW-1185">Reference proteome</keyword>
<dbReference type="PANTHER" id="PTHR33119:SF1">
    <property type="entry name" value="FE2OG DIOXYGENASE DOMAIN-CONTAINING PROTEIN"/>
    <property type="match status" value="1"/>
</dbReference>
<dbReference type="Pfam" id="PF14033">
    <property type="entry name" value="DUF4246"/>
    <property type="match status" value="1"/>
</dbReference>
<dbReference type="PANTHER" id="PTHR33119">
    <property type="entry name" value="IFI3P"/>
    <property type="match status" value="1"/>
</dbReference>
<gene>
    <name evidence="3" type="ORF">QCA50_003197</name>
</gene>
<evidence type="ECO:0000256" key="1">
    <source>
        <dbReference type="SAM" id="MobiDB-lite"/>
    </source>
</evidence>
<dbReference type="EMBL" id="JASBNA010000003">
    <property type="protein sequence ID" value="KAK7693628.1"/>
    <property type="molecule type" value="Genomic_DNA"/>
</dbReference>